<protein>
    <submittedName>
        <fullName evidence="1">Uncharacterized protein</fullName>
    </submittedName>
</protein>
<proteinExistence type="predicted"/>
<gene>
    <name evidence="1" type="ORF">OCBIM_22022300mg</name>
</gene>
<dbReference type="AlphaFoldDB" id="A0A0L8H4V1"/>
<name>A0A0L8H4V1_OCTBM</name>
<sequence length="49" mass="5932">MIFINLNIYRHHIYTLIAAEKRDKCSLSSKRQLIQKEFIIIMETHVERS</sequence>
<organism evidence="1">
    <name type="scientific">Octopus bimaculoides</name>
    <name type="common">California two-spotted octopus</name>
    <dbReference type="NCBI Taxonomy" id="37653"/>
    <lineage>
        <taxon>Eukaryota</taxon>
        <taxon>Metazoa</taxon>
        <taxon>Spiralia</taxon>
        <taxon>Lophotrochozoa</taxon>
        <taxon>Mollusca</taxon>
        <taxon>Cephalopoda</taxon>
        <taxon>Coleoidea</taxon>
        <taxon>Octopodiformes</taxon>
        <taxon>Octopoda</taxon>
        <taxon>Incirrata</taxon>
        <taxon>Octopodidae</taxon>
        <taxon>Octopus</taxon>
    </lineage>
</organism>
<evidence type="ECO:0000313" key="1">
    <source>
        <dbReference type="EMBL" id="KOF84303.1"/>
    </source>
</evidence>
<reference evidence="1" key="1">
    <citation type="submission" date="2015-07" db="EMBL/GenBank/DDBJ databases">
        <title>MeaNS - Measles Nucleotide Surveillance Program.</title>
        <authorList>
            <person name="Tran T."/>
            <person name="Druce J."/>
        </authorList>
    </citation>
    <scope>NUCLEOTIDE SEQUENCE</scope>
    <source>
        <strain evidence="1">UCB-OBI-ISO-001</strain>
        <tissue evidence="1">Gonad</tissue>
    </source>
</reference>
<dbReference type="EMBL" id="KQ419193">
    <property type="protein sequence ID" value="KOF84303.1"/>
    <property type="molecule type" value="Genomic_DNA"/>
</dbReference>
<accession>A0A0L8H4V1</accession>